<dbReference type="EMBL" id="MF101421">
    <property type="protein sequence ID" value="ARW62010.1"/>
    <property type="molecule type" value="Genomic_DNA"/>
</dbReference>
<evidence type="ECO:0000313" key="2">
    <source>
        <dbReference type="EMBL" id="ARW62010.1"/>
    </source>
</evidence>
<keyword evidence="1" id="KW-1133">Transmembrane helix</keyword>
<dbReference type="AlphaFoldDB" id="A0A1Z1M7S2"/>
<accession>A0A1Z1M7S2</accession>
<feature type="transmembrane region" description="Helical" evidence="1">
    <location>
        <begin position="80"/>
        <end position="104"/>
    </location>
</feature>
<keyword evidence="1" id="KW-0812">Transmembrane</keyword>
<proteinExistence type="predicted"/>
<protein>
    <submittedName>
        <fullName evidence="2">Thiol:disulfide interchange protein</fullName>
    </submittedName>
</protein>
<reference evidence="2" key="1">
    <citation type="journal article" date="2017" name="J. Phycol.">
        <title>Analysis of chloroplast genomes and a supermatrix inform reclassification of the Rhodomelaceae (Rhodophyta).</title>
        <authorList>
            <person name="Diaz-Tapia P."/>
            <person name="Maggs C.A."/>
            <person name="West J.A."/>
            <person name="Verbruggen H."/>
        </authorList>
    </citation>
    <scope>NUCLEOTIDE SEQUENCE</scope>
    <source>
        <strain evidence="2">JW3897</strain>
    </source>
</reference>
<feature type="transmembrane region" description="Helical" evidence="1">
    <location>
        <begin position="148"/>
        <end position="173"/>
    </location>
</feature>
<name>A0A1Z1M7S2_9FLOR</name>
<dbReference type="PANTHER" id="PTHR31272:SF9">
    <property type="entry name" value="BLL1027 PROTEIN"/>
    <property type="match status" value="1"/>
</dbReference>
<feature type="transmembrane region" description="Helical" evidence="1">
    <location>
        <begin position="185"/>
        <end position="208"/>
    </location>
</feature>
<dbReference type="RefSeq" id="YP_009393448.1">
    <property type="nucleotide sequence ID" value="NC_035268.1"/>
</dbReference>
<keyword evidence="2" id="KW-0934">Plastid</keyword>
<organism evidence="2">
    <name type="scientific">Bostrychia simpliciuscula</name>
    <dbReference type="NCBI Taxonomy" id="324754"/>
    <lineage>
        <taxon>Eukaryota</taxon>
        <taxon>Rhodophyta</taxon>
        <taxon>Florideophyceae</taxon>
        <taxon>Rhodymeniophycidae</taxon>
        <taxon>Ceramiales</taxon>
        <taxon>Rhodomelaceae</taxon>
        <taxon>Bostrychia</taxon>
    </lineage>
</organism>
<dbReference type="PANTHER" id="PTHR31272">
    <property type="entry name" value="CYTOCHROME C-TYPE BIOGENESIS PROTEIN HI_1454-RELATED"/>
    <property type="match status" value="1"/>
</dbReference>
<dbReference type="InterPro" id="IPR051790">
    <property type="entry name" value="Cytochrome_c-biogenesis_DsbD"/>
</dbReference>
<feature type="transmembrane region" description="Helical" evidence="1">
    <location>
        <begin position="220"/>
        <end position="245"/>
    </location>
</feature>
<evidence type="ECO:0000256" key="1">
    <source>
        <dbReference type="SAM" id="Phobius"/>
    </source>
</evidence>
<keyword evidence="2" id="KW-0150">Chloroplast</keyword>
<geneLocation type="chloroplast" evidence="2"/>
<sequence length="250" mass="29103">MFYAFSFYYLLDNYEILAYSFQQKLYSFIDLNLNSFNLLTVIFMFVFGFITSFSPCFVSVFPLVLSYINFENKFTIKKNLFILGILTSFLIMIFLSHFVNFYGFLKKIPLISSCFLLIFSLNLIKVINLAPLFYSFYSLGFLINTYNINSYITGFFTGLSIIPCNTSSIFLAAWQLSNIFNLFNFIIYVIIYLLGCFLPLLILFHINYNKININSKNNYIVFLINKIVLSGSASLVFIFSFLSLLKSIYN</sequence>
<feature type="transmembrane region" description="Helical" evidence="1">
    <location>
        <begin position="41"/>
        <end position="68"/>
    </location>
</feature>
<gene>
    <name evidence="2" type="primary">dsbD</name>
</gene>
<keyword evidence="1" id="KW-0472">Membrane</keyword>
<dbReference type="GeneID" id="33355144"/>
<feature type="transmembrane region" description="Helical" evidence="1">
    <location>
        <begin position="110"/>
        <end position="136"/>
    </location>
</feature>